<proteinExistence type="predicted"/>
<evidence type="ECO:0000313" key="2">
    <source>
        <dbReference type="EMBL" id="MBB5985636.1"/>
    </source>
</evidence>
<dbReference type="Proteomes" id="UP001138540">
    <property type="component" value="Unassembled WGS sequence"/>
</dbReference>
<gene>
    <name evidence="2" type="ORF">HNP60_001610</name>
</gene>
<keyword evidence="3" id="KW-1185">Reference proteome</keyword>
<reference evidence="2 3" key="1">
    <citation type="submission" date="2020-08" db="EMBL/GenBank/DDBJ databases">
        <title>Exploring microbial biodiversity for novel pathways involved in the catabolism of aromatic compounds derived from lignin.</title>
        <authorList>
            <person name="Elkins J."/>
        </authorList>
    </citation>
    <scope>NUCLEOTIDE SEQUENCE [LARGE SCALE GENOMIC DNA]</scope>
    <source>
        <strain evidence="2 3">B1D3A</strain>
    </source>
</reference>
<feature type="chain" id="PRO_5046343649" evidence="1">
    <location>
        <begin position="23"/>
        <end position="126"/>
    </location>
</feature>
<feature type="signal peptide" evidence="1">
    <location>
        <begin position="1"/>
        <end position="22"/>
    </location>
</feature>
<name>A0ABR6NEG2_9SPHN</name>
<evidence type="ECO:0000256" key="1">
    <source>
        <dbReference type="SAM" id="SignalP"/>
    </source>
</evidence>
<sequence length="126" mass="13426">MFLRSSGLVFVSLIFFSSPAIALEPGQCGPAAEIQAALKAEGQVPVVIGNRVTTRKDRPVNIFTANSSGVGYSLEGDAPQGQKSKTVCVGVRYRDLRLNDINSPVVPAWALIGNDVRTCVEALRPI</sequence>
<dbReference type="RefSeq" id="WP_184152248.1">
    <property type="nucleotide sequence ID" value="NZ_JACHKA010000001.1"/>
</dbReference>
<dbReference type="EMBL" id="JACHKA010000001">
    <property type="protein sequence ID" value="MBB5985636.1"/>
    <property type="molecule type" value="Genomic_DNA"/>
</dbReference>
<accession>A0ABR6NEG2</accession>
<comment type="caution">
    <text evidence="2">The sequence shown here is derived from an EMBL/GenBank/DDBJ whole genome shotgun (WGS) entry which is preliminary data.</text>
</comment>
<protein>
    <submittedName>
        <fullName evidence="2">Uncharacterized protein</fullName>
    </submittedName>
</protein>
<keyword evidence="1" id="KW-0732">Signal</keyword>
<organism evidence="2 3">
    <name type="scientific">Sphingobium lignivorans</name>
    <dbReference type="NCBI Taxonomy" id="2735886"/>
    <lineage>
        <taxon>Bacteria</taxon>
        <taxon>Pseudomonadati</taxon>
        <taxon>Pseudomonadota</taxon>
        <taxon>Alphaproteobacteria</taxon>
        <taxon>Sphingomonadales</taxon>
        <taxon>Sphingomonadaceae</taxon>
        <taxon>Sphingobium</taxon>
    </lineage>
</organism>
<evidence type="ECO:0000313" key="3">
    <source>
        <dbReference type="Proteomes" id="UP001138540"/>
    </source>
</evidence>